<dbReference type="Pfam" id="PF00566">
    <property type="entry name" value="RabGAP-TBC"/>
    <property type="match status" value="1"/>
</dbReference>
<sequence length="373" mass="42819">MQLVKSPRFVQACVDIPEILRAEVWAALMGINSTYRSVYETYNKTSKHSADRQIDVDIPRCHQYDRLLSSPDGHAKLRRLLKAFLSANPTLVYWQGMDSIFASWLRLNFNDEALAFSCANTFVEKYLHDYFLPDNSSVMQETLAVYTHLLTFHDPELSSHVLEIGFVPDLYAIPWFLTLYTHVCSFDKIYQIWDSLLVSSSSFPLCFAVAILQQFRSAILSYDFNDCILHFSDMPALDVEWCLATSRQIWAQTPPSVTSRKHDAWEACEENAKKQLQKDIDSHVADTTVEGNVVKGLLLDSDLEWWAKTPPLAELRSNRVAQIRFDDVMLMDQYLMVDIRSDASFHAIGHWRASLHFDAESLANMSDVLLPFK</sequence>
<dbReference type="FunFam" id="1.10.8.270:FF:000044">
    <property type="entry name" value="TBC Kinase homolog"/>
    <property type="match status" value="1"/>
</dbReference>
<dbReference type="Gene3D" id="1.10.8.270">
    <property type="entry name" value="putative rabgap domain of human tbc1 domain family member 14 like domains"/>
    <property type="match status" value="1"/>
</dbReference>
<feature type="domain" description="Rab-GAP TBC" evidence="1">
    <location>
        <begin position="15"/>
        <end position="200"/>
    </location>
</feature>
<protein>
    <recommendedName>
        <fullName evidence="1">Rab-GAP TBC domain-containing protein</fullName>
    </recommendedName>
</protein>
<dbReference type="eggNOG" id="KOG1093">
    <property type="taxonomic scope" value="Eukaryota"/>
</dbReference>
<keyword evidence="3" id="KW-1185">Reference proteome</keyword>
<dbReference type="PROSITE" id="PS50086">
    <property type="entry name" value="TBC_RABGAP"/>
    <property type="match status" value="1"/>
</dbReference>
<reference evidence="2 3" key="1">
    <citation type="submission" date="2011-02" db="EMBL/GenBank/DDBJ databases">
        <title>The Genome Sequence of Sphaeroforma arctica JP610.</title>
        <authorList>
            <consortium name="The Broad Institute Genome Sequencing Platform"/>
            <person name="Russ C."/>
            <person name="Cuomo C."/>
            <person name="Young S.K."/>
            <person name="Zeng Q."/>
            <person name="Gargeya S."/>
            <person name="Alvarado L."/>
            <person name="Berlin A."/>
            <person name="Chapman S.B."/>
            <person name="Chen Z."/>
            <person name="Freedman E."/>
            <person name="Gellesch M."/>
            <person name="Goldberg J."/>
            <person name="Griggs A."/>
            <person name="Gujja S."/>
            <person name="Heilman E."/>
            <person name="Heiman D."/>
            <person name="Howarth C."/>
            <person name="Mehta T."/>
            <person name="Neiman D."/>
            <person name="Pearson M."/>
            <person name="Roberts A."/>
            <person name="Saif S."/>
            <person name="Shea T."/>
            <person name="Shenoy N."/>
            <person name="Sisk P."/>
            <person name="Stolte C."/>
            <person name="Sykes S."/>
            <person name="White J."/>
            <person name="Yandava C."/>
            <person name="Burger G."/>
            <person name="Gray M.W."/>
            <person name="Holland P.W.H."/>
            <person name="King N."/>
            <person name="Lang F.B.F."/>
            <person name="Roger A.J."/>
            <person name="Ruiz-Trillo I."/>
            <person name="Haas B."/>
            <person name="Nusbaum C."/>
            <person name="Birren B."/>
        </authorList>
    </citation>
    <scope>NUCLEOTIDE SEQUENCE [LARGE SCALE GENOMIC DNA]</scope>
    <source>
        <strain evidence="2 3">JP610</strain>
    </source>
</reference>
<dbReference type="GeneID" id="25913181"/>
<dbReference type="PANTHER" id="PTHR47219">
    <property type="entry name" value="RAB GTPASE-ACTIVATING PROTEIN 1-LIKE"/>
    <property type="match status" value="1"/>
</dbReference>
<organism evidence="2 3">
    <name type="scientific">Sphaeroforma arctica JP610</name>
    <dbReference type="NCBI Taxonomy" id="667725"/>
    <lineage>
        <taxon>Eukaryota</taxon>
        <taxon>Ichthyosporea</taxon>
        <taxon>Ichthyophonida</taxon>
        <taxon>Sphaeroforma</taxon>
    </lineage>
</organism>
<dbReference type="Proteomes" id="UP000054560">
    <property type="component" value="Unassembled WGS sequence"/>
</dbReference>
<name>A0A0L0FDD5_9EUKA</name>
<dbReference type="RefSeq" id="XP_014148686.1">
    <property type="nucleotide sequence ID" value="XM_014293211.1"/>
</dbReference>
<dbReference type="GO" id="GO:0031267">
    <property type="term" value="F:small GTPase binding"/>
    <property type="evidence" value="ECO:0007669"/>
    <property type="project" value="TreeGrafter"/>
</dbReference>
<feature type="non-terminal residue" evidence="2">
    <location>
        <position position="373"/>
    </location>
</feature>
<gene>
    <name evidence="2" type="ORF">SARC_12677</name>
</gene>
<evidence type="ECO:0000259" key="1">
    <source>
        <dbReference type="PROSITE" id="PS50086"/>
    </source>
</evidence>
<evidence type="ECO:0000313" key="2">
    <source>
        <dbReference type="EMBL" id="KNC74784.1"/>
    </source>
</evidence>
<dbReference type="PANTHER" id="PTHR47219:SF9">
    <property type="entry name" value="GTPASE ACTIVATING PROTEIN AND CENTROSOME-ASSOCIATED, ISOFORM B"/>
    <property type="match status" value="1"/>
</dbReference>
<dbReference type="GO" id="GO:0005096">
    <property type="term" value="F:GTPase activator activity"/>
    <property type="evidence" value="ECO:0007669"/>
    <property type="project" value="TreeGrafter"/>
</dbReference>
<dbReference type="AlphaFoldDB" id="A0A0L0FDD5"/>
<dbReference type="SMART" id="SM00164">
    <property type="entry name" value="TBC"/>
    <property type="match status" value="1"/>
</dbReference>
<dbReference type="InterPro" id="IPR000195">
    <property type="entry name" value="Rab-GAP-TBC_dom"/>
</dbReference>
<dbReference type="EMBL" id="KQ244090">
    <property type="protein sequence ID" value="KNC74784.1"/>
    <property type="molecule type" value="Genomic_DNA"/>
</dbReference>
<accession>A0A0L0FDD5</accession>
<dbReference type="InterPro" id="IPR035969">
    <property type="entry name" value="Rab-GAP_TBC_sf"/>
</dbReference>
<dbReference type="STRING" id="667725.A0A0L0FDD5"/>
<dbReference type="InterPro" id="IPR050302">
    <property type="entry name" value="Rab_GAP_TBC_domain"/>
</dbReference>
<dbReference type="OrthoDB" id="1668230at2759"/>
<evidence type="ECO:0000313" key="3">
    <source>
        <dbReference type="Proteomes" id="UP000054560"/>
    </source>
</evidence>
<dbReference type="SUPFAM" id="SSF47923">
    <property type="entry name" value="Ypt/Rab-GAP domain of gyp1p"/>
    <property type="match status" value="2"/>
</dbReference>
<proteinExistence type="predicted"/>
<dbReference type="Gene3D" id="1.10.472.80">
    <property type="entry name" value="Ypt/Rab-GAP domain of gyp1p, domain 3"/>
    <property type="match status" value="1"/>
</dbReference>